<sequence>MKRLRTPQRIAKSTNRKPTSDRIIAISAIFFLLGLIAFVGCYESTLLDTSFERFMDDQNFGVRILFTGLGVAISIFWGYYFSPKSHFSAHFPFIAAPPNYFPF</sequence>
<evidence type="ECO:0000256" key="1">
    <source>
        <dbReference type="SAM" id="Phobius"/>
    </source>
</evidence>
<reference evidence="2" key="1">
    <citation type="submission" date="2023-06" db="EMBL/GenBank/DDBJ databases">
        <title>Genome-scale phylogeny and comparative genomics of the fungal order Sordariales.</title>
        <authorList>
            <consortium name="Lawrence Berkeley National Laboratory"/>
            <person name="Hensen N."/>
            <person name="Bonometti L."/>
            <person name="Westerberg I."/>
            <person name="Brannstrom I.O."/>
            <person name="Guillou S."/>
            <person name="Cros-Aarteil S."/>
            <person name="Calhoun S."/>
            <person name="Haridas S."/>
            <person name="Kuo A."/>
            <person name="Mondo S."/>
            <person name="Pangilinan J."/>
            <person name="Riley R."/>
            <person name="LaButti K."/>
            <person name="Andreopoulos B."/>
            <person name="Lipzen A."/>
            <person name="Chen C."/>
            <person name="Yanf M."/>
            <person name="Daum C."/>
            <person name="Ng V."/>
            <person name="Clum A."/>
            <person name="Steindorff A."/>
            <person name="Ohm R."/>
            <person name="Martin F."/>
            <person name="Silar P."/>
            <person name="Natvig D."/>
            <person name="Lalanne C."/>
            <person name="Gautier V."/>
            <person name="Ament-velasquez S.L."/>
            <person name="Kruys A."/>
            <person name="Hutchinson M.I."/>
            <person name="Powell A.J."/>
            <person name="Barry K."/>
            <person name="Miller A.N."/>
            <person name="Grigoriev I.V."/>
            <person name="Debuchy R."/>
            <person name="Gladieux P."/>
            <person name="Thoren M.H."/>
            <person name="Johannesson H."/>
        </authorList>
    </citation>
    <scope>NUCLEOTIDE SEQUENCE</scope>
    <source>
        <strain evidence="2">SMH2392-1A</strain>
    </source>
</reference>
<protein>
    <submittedName>
        <fullName evidence="2">Uncharacterized protein</fullName>
    </submittedName>
</protein>
<name>A0AA39ZYJ3_9PEZI</name>
<dbReference type="RefSeq" id="XP_060291100.1">
    <property type="nucleotide sequence ID" value="XM_060435045.1"/>
</dbReference>
<keyword evidence="1" id="KW-0812">Transmembrane</keyword>
<evidence type="ECO:0000313" key="2">
    <source>
        <dbReference type="EMBL" id="KAK0706006.1"/>
    </source>
</evidence>
<dbReference type="Proteomes" id="UP001172101">
    <property type="component" value="Unassembled WGS sequence"/>
</dbReference>
<feature type="transmembrane region" description="Helical" evidence="1">
    <location>
        <begin position="21"/>
        <end position="40"/>
    </location>
</feature>
<feature type="transmembrane region" description="Helical" evidence="1">
    <location>
        <begin position="60"/>
        <end position="81"/>
    </location>
</feature>
<comment type="caution">
    <text evidence="2">The sequence shown here is derived from an EMBL/GenBank/DDBJ whole genome shotgun (WGS) entry which is preliminary data.</text>
</comment>
<organism evidence="2 3">
    <name type="scientific">Lasiosphaeria miniovina</name>
    <dbReference type="NCBI Taxonomy" id="1954250"/>
    <lineage>
        <taxon>Eukaryota</taxon>
        <taxon>Fungi</taxon>
        <taxon>Dikarya</taxon>
        <taxon>Ascomycota</taxon>
        <taxon>Pezizomycotina</taxon>
        <taxon>Sordariomycetes</taxon>
        <taxon>Sordariomycetidae</taxon>
        <taxon>Sordariales</taxon>
        <taxon>Lasiosphaeriaceae</taxon>
        <taxon>Lasiosphaeria</taxon>
    </lineage>
</organism>
<dbReference type="GeneID" id="85318315"/>
<keyword evidence="1" id="KW-1133">Transmembrane helix</keyword>
<gene>
    <name evidence="2" type="ORF">B0T26DRAFT_440393</name>
</gene>
<proteinExistence type="predicted"/>
<keyword evidence="3" id="KW-1185">Reference proteome</keyword>
<dbReference type="EMBL" id="JAUIRO010000007">
    <property type="protein sequence ID" value="KAK0706006.1"/>
    <property type="molecule type" value="Genomic_DNA"/>
</dbReference>
<dbReference type="AlphaFoldDB" id="A0AA39ZYJ3"/>
<keyword evidence="1" id="KW-0472">Membrane</keyword>
<evidence type="ECO:0000313" key="3">
    <source>
        <dbReference type="Proteomes" id="UP001172101"/>
    </source>
</evidence>
<accession>A0AA39ZYJ3</accession>